<dbReference type="PANTHER" id="PTHR11839:SF31">
    <property type="entry name" value="ADP-RIBOSE PYROPHOSPHATASE"/>
    <property type="match status" value="1"/>
</dbReference>
<accession>A0A1I7ML79</accession>
<dbReference type="OrthoDB" id="9806150at2"/>
<dbReference type="Gene3D" id="3.90.79.10">
    <property type="entry name" value="Nucleoside Triphosphate Pyrophosphohydrolase"/>
    <property type="match status" value="1"/>
</dbReference>
<dbReference type="GO" id="GO:0019693">
    <property type="term" value="P:ribose phosphate metabolic process"/>
    <property type="evidence" value="ECO:0007669"/>
    <property type="project" value="TreeGrafter"/>
</dbReference>
<evidence type="ECO:0000313" key="3">
    <source>
        <dbReference type="EMBL" id="SFV22691.1"/>
    </source>
</evidence>
<dbReference type="InterPro" id="IPR000086">
    <property type="entry name" value="NUDIX_hydrolase_dom"/>
</dbReference>
<dbReference type="STRING" id="574650.SAMN04487966_104267"/>
<dbReference type="SUPFAM" id="SSF55811">
    <property type="entry name" value="Nudix"/>
    <property type="match status" value="1"/>
</dbReference>
<dbReference type="GO" id="GO:0006753">
    <property type="term" value="P:nucleoside phosphate metabolic process"/>
    <property type="evidence" value="ECO:0007669"/>
    <property type="project" value="TreeGrafter"/>
</dbReference>
<proteinExistence type="predicted"/>
<name>A0A1I7ML79_9MICC</name>
<dbReference type="PANTHER" id="PTHR11839">
    <property type="entry name" value="UDP/ADP-SUGAR PYROPHOSPHATASE"/>
    <property type="match status" value="1"/>
</dbReference>
<gene>
    <name evidence="3" type="ORF">SAMN04487966_104267</name>
</gene>
<sequence length="219" mass="24229">MTSYQVHDDGPLADVPTSREVEGRETVFDGMVWDVTRDAFRMAPDTPVLRREYIRHPGAVAVVALDQAQRVCVIRQYRHPVGQELWEIPAGLLDVDGEPMLEAAQRELAEEADLVAAQWEVLVDFFTTPGSSSEGIRIYLARDLTPVPEQERHAREGEEAGMPLAWVPLDEVVSAVLDGRVHNPSICMGVLAAQVQAATGFSSLRPADAPWTDHPRERA</sequence>
<dbReference type="RefSeq" id="WP_091696628.1">
    <property type="nucleotide sequence ID" value="NZ_CAMIGK010000053.1"/>
</dbReference>
<reference evidence="3 4" key="1">
    <citation type="submission" date="2016-10" db="EMBL/GenBank/DDBJ databases">
        <authorList>
            <person name="de Groot N.N."/>
        </authorList>
    </citation>
    <scope>NUCLEOTIDE SEQUENCE [LARGE SCALE GENOMIC DNA]</scope>
    <source>
        <strain evidence="3 4">CGMCC 1.7054</strain>
    </source>
</reference>
<dbReference type="GO" id="GO:0005829">
    <property type="term" value="C:cytosol"/>
    <property type="evidence" value="ECO:0007669"/>
    <property type="project" value="TreeGrafter"/>
</dbReference>
<dbReference type="InterPro" id="IPR015797">
    <property type="entry name" value="NUDIX_hydrolase-like_dom_sf"/>
</dbReference>
<organism evidence="3 4">
    <name type="scientific">Micrococcus terreus</name>
    <dbReference type="NCBI Taxonomy" id="574650"/>
    <lineage>
        <taxon>Bacteria</taxon>
        <taxon>Bacillati</taxon>
        <taxon>Actinomycetota</taxon>
        <taxon>Actinomycetes</taxon>
        <taxon>Micrococcales</taxon>
        <taxon>Micrococcaceae</taxon>
        <taxon>Micrococcus</taxon>
    </lineage>
</organism>
<keyword evidence="1" id="KW-0378">Hydrolase</keyword>
<feature type="domain" description="Nudix hydrolase" evidence="2">
    <location>
        <begin position="54"/>
        <end position="194"/>
    </location>
</feature>
<dbReference type="AlphaFoldDB" id="A0A1I7ML79"/>
<evidence type="ECO:0000259" key="2">
    <source>
        <dbReference type="PROSITE" id="PS51462"/>
    </source>
</evidence>
<dbReference type="GO" id="GO:0016787">
    <property type="term" value="F:hydrolase activity"/>
    <property type="evidence" value="ECO:0007669"/>
    <property type="project" value="UniProtKB-KW"/>
</dbReference>
<protein>
    <submittedName>
        <fullName evidence="3">ADP-ribose pyrophosphatase</fullName>
    </submittedName>
</protein>
<keyword evidence="4" id="KW-1185">Reference proteome</keyword>
<evidence type="ECO:0000313" key="4">
    <source>
        <dbReference type="Proteomes" id="UP000198881"/>
    </source>
</evidence>
<dbReference type="EMBL" id="FPCG01000004">
    <property type="protein sequence ID" value="SFV22691.1"/>
    <property type="molecule type" value="Genomic_DNA"/>
</dbReference>
<dbReference type="PROSITE" id="PS51462">
    <property type="entry name" value="NUDIX"/>
    <property type="match status" value="1"/>
</dbReference>
<dbReference type="CDD" id="cd24158">
    <property type="entry name" value="NUDIX_ADPRase_Rv1700"/>
    <property type="match status" value="1"/>
</dbReference>
<dbReference type="Proteomes" id="UP000198881">
    <property type="component" value="Unassembled WGS sequence"/>
</dbReference>
<dbReference type="Pfam" id="PF00293">
    <property type="entry name" value="NUDIX"/>
    <property type="match status" value="1"/>
</dbReference>
<evidence type="ECO:0000256" key="1">
    <source>
        <dbReference type="ARBA" id="ARBA00022801"/>
    </source>
</evidence>